<evidence type="ECO:0000256" key="1">
    <source>
        <dbReference type="SAM" id="MobiDB-lite"/>
    </source>
</evidence>
<proteinExistence type="predicted"/>
<feature type="region of interest" description="Disordered" evidence="1">
    <location>
        <begin position="16"/>
        <end position="45"/>
    </location>
</feature>
<sequence>MSNVVQMLEGSKEVTRPPCLFEHRQSPVPSLNAGQSGSNGESSNAYTSSSAYTFGRIDSNPVQNTFEIELTVVSLRLRAECTTEPPSTSTLLSLCFSLWRTPLKATPKPPDPKEVIREVLKLLIRVSDGRFSSHVAEKPLYGCKFDFRVR</sequence>
<evidence type="ECO:0000313" key="3">
    <source>
        <dbReference type="Proteomes" id="UP001187192"/>
    </source>
</evidence>
<gene>
    <name evidence="2" type="ORF">TIFTF001_021185</name>
</gene>
<reference evidence="2" key="1">
    <citation type="submission" date="2023-07" db="EMBL/GenBank/DDBJ databases">
        <title>draft genome sequence of fig (Ficus carica).</title>
        <authorList>
            <person name="Takahashi T."/>
            <person name="Nishimura K."/>
        </authorList>
    </citation>
    <scope>NUCLEOTIDE SEQUENCE</scope>
</reference>
<protein>
    <submittedName>
        <fullName evidence="2">Uncharacterized protein</fullName>
    </submittedName>
</protein>
<dbReference type="AlphaFoldDB" id="A0AA88AUR0"/>
<name>A0AA88AUR0_FICCA</name>
<keyword evidence="3" id="KW-1185">Reference proteome</keyword>
<evidence type="ECO:0000313" key="2">
    <source>
        <dbReference type="EMBL" id="GMN52036.1"/>
    </source>
</evidence>
<feature type="compositionally biased region" description="Polar residues" evidence="1">
    <location>
        <begin position="27"/>
        <end position="36"/>
    </location>
</feature>
<organism evidence="2 3">
    <name type="scientific">Ficus carica</name>
    <name type="common">Common fig</name>
    <dbReference type="NCBI Taxonomy" id="3494"/>
    <lineage>
        <taxon>Eukaryota</taxon>
        <taxon>Viridiplantae</taxon>
        <taxon>Streptophyta</taxon>
        <taxon>Embryophyta</taxon>
        <taxon>Tracheophyta</taxon>
        <taxon>Spermatophyta</taxon>
        <taxon>Magnoliopsida</taxon>
        <taxon>eudicotyledons</taxon>
        <taxon>Gunneridae</taxon>
        <taxon>Pentapetalae</taxon>
        <taxon>rosids</taxon>
        <taxon>fabids</taxon>
        <taxon>Rosales</taxon>
        <taxon>Moraceae</taxon>
        <taxon>Ficeae</taxon>
        <taxon>Ficus</taxon>
    </lineage>
</organism>
<dbReference type="EMBL" id="BTGU01000040">
    <property type="protein sequence ID" value="GMN52036.1"/>
    <property type="molecule type" value="Genomic_DNA"/>
</dbReference>
<comment type="caution">
    <text evidence="2">The sequence shown here is derived from an EMBL/GenBank/DDBJ whole genome shotgun (WGS) entry which is preliminary data.</text>
</comment>
<feature type="compositionally biased region" description="Basic and acidic residues" evidence="1">
    <location>
        <begin position="16"/>
        <end position="25"/>
    </location>
</feature>
<accession>A0AA88AUR0</accession>
<dbReference type="Proteomes" id="UP001187192">
    <property type="component" value="Unassembled WGS sequence"/>
</dbReference>